<sequence>MTTPRGRHARSDDDAVSPAPVVRLNTESFRVPTGADFIAISQGAPAPSTWPPRRSSGNSAGTTASTQAGTEPAELFRRKVHSHRATVHDMPHRPVVPESVPEPDEQRTADPAPDPVRPRPANHRQEPPGHRRWSRPGAAFFSIWSLPSGTEPHLLRPTAQRQLTYWVVATFLCCVGLGIGLALLIHGLSDGLRASVNSGCLLSTVALCLFFGTNAFLRPGDVLR</sequence>
<gene>
    <name evidence="3" type="ORF">JDV75_02430</name>
</gene>
<keyword evidence="2" id="KW-0472">Membrane</keyword>
<feature type="region of interest" description="Disordered" evidence="1">
    <location>
        <begin position="40"/>
        <end position="134"/>
    </location>
</feature>
<reference evidence="3" key="1">
    <citation type="submission" date="2020-12" db="EMBL/GenBank/DDBJ databases">
        <title>Genome public.</title>
        <authorList>
            <person name="Sun Q."/>
        </authorList>
    </citation>
    <scope>NUCLEOTIDE SEQUENCE</scope>
    <source>
        <strain evidence="3">CCM 8863</strain>
    </source>
</reference>
<keyword evidence="2" id="KW-1133">Transmembrane helix</keyword>
<dbReference type="AlphaFoldDB" id="A0A934I7D4"/>
<comment type="caution">
    <text evidence="3">The sequence shown here is derived from an EMBL/GenBank/DDBJ whole genome shotgun (WGS) entry which is preliminary data.</text>
</comment>
<dbReference type="EMBL" id="JAEIOS010000010">
    <property type="protein sequence ID" value="MBI8988623.1"/>
    <property type="molecule type" value="Genomic_DNA"/>
</dbReference>
<evidence type="ECO:0000256" key="1">
    <source>
        <dbReference type="SAM" id="MobiDB-lite"/>
    </source>
</evidence>
<keyword evidence="4" id="KW-1185">Reference proteome</keyword>
<feature type="region of interest" description="Disordered" evidence="1">
    <location>
        <begin position="1"/>
        <end position="27"/>
    </location>
</feature>
<feature type="transmembrane region" description="Helical" evidence="2">
    <location>
        <begin position="163"/>
        <end position="188"/>
    </location>
</feature>
<evidence type="ECO:0000256" key="2">
    <source>
        <dbReference type="SAM" id="Phobius"/>
    </source>
</evidence>
<feature type="transmembrane region" description="Helical" evidence="2">
    <location>
        <begin position="194"/>
        <end position="217"/>
    </location>
</feature>
<dbReference type="RefSeq" id="WP_198737678.1">
    <property type="nucleotide sequence ID" value="NZ_JAEIOS010000010.1"/>
</dbReference>
<evidence type="ECO:0000313" key="3">
    <source>
        <dbReference type="EMBL" id="MBI8988623.1"/>
    </source>
</evidence>
<proteinExistence type="predicted"/>
<keyword evidence="2" id="KW-0812">Transmembrane</keyword>
<organism evidence="3 4">
    <name type="scientific">Corynebacterium meridianum</name>
    <dbReference type="NCBI Taxonomy" id="2765363"/>
    <lineage>
        <taxon>Bacteria</taxon>
        <taxon>Bacillati</taxon>
        <taxon>Actinomycetota</taxon>
        <taxon>Actinomycetes</taxon>
        <taxon>Mycobacteriales</taxon>
        <taxon>Corynebacteriaceae</taxon>
        <taxon>Corynebacterium</taxon>
    </lineage>
</organism>
<protein>
    <submittedName>
        <fullName evidence="3">Uncharacterized protein</fullName>
    </submittedName>
</protein>
<evidence type="ECO:0000313" key="4">
    <source>
        <dbReference type="Proteomes" id="UP000645966"/>
    </source>
</evidence>
<feature type="compositionally biased region" description="Low complexity" evidence="1">
    <location>
        <begin position="55"/>
        <end position="70"/>
    </location>
</feature>
<name>A0A934I7D4_9CORY</name>
<accession>A0A934I7D4</accession>
<dbReference type="Proteomes" id="UP000645966">
    <property type="component" value="Unassembled WGS sequence"/>
</dbReference>